<name>A0A2P5G2A7_TREOI</name>
<evidence type="ECO:0000313" key="2">
    <source>
        <dbReference type="Proteomes" id="UP000237000"/>
    </source>
</evidence>
<comment type="caution">
    <text evidence="1">The sequence shown here is derived from an EMBL/GenBank/DDBJ whole genome shotgun (WGS) entry which is preliminary data.</text>
</comment>
<proteinExistence type="predicted"/>
<dbReference type="EMBL" id="JXTC01000001">
    <property type="protein sequence ID" value="POO04151.1"/>
    <property type="molecule type" value="Genomic_DNA"/>
</dbReference>
<evidence type="ECO:0000313" key="1">
    <source>
        <dbReference type="EMBL" id="POO04151.1"/>
    </source>
</evidence>
<dbReference type="Proteomes" id="UP000237000">
    <property type="component" value="Unassembled WGS sequence"/>
</dbReference>
<reference evidence="2" key="1">
    <citation type="submission" date="2016-06" db="EMBL/GenBank/DDBJ databases">
        <title>Parallel loss of symbiosis genes in relatives of nitrogen-fixing non-legume Parasponia.</title>
        <authorList>
            <person name="Van Velzen R."/>
            <person name="Holmer R."/>
            <person name="Bu F."/>
            <person name="Rutten L."/>
            <person name="Van Zeijl A."/>
            <person name="Liu W."/>
            <person name="Santuari L."/>
            <person name="Cao Q."/>
            <person name="Sharma T."/>
            <person name="Shen D."/>
            <person name="Roswanjaya Y."/>
            <person name="Wardhani T."/>
            <person name="Kalhor M.S."/>
            <person name="Jansen J."/>
            <person name="Van den Hoogen J."/>
            <person name="Gungor B."/>
            <person name="Hartog M."/>
            <person name="Hontelez J."/>
            <person name="Verver J."/>
            <person name="Yang W.-C."/>
            <person name="Schijlen E."/>
            <person name="Repin R."/>
            <person name="Schilthuizen M."/>
            <person name="Schranz E."/>
            <person name="Heidstra R."/>
            <person name="Miyata K."/>
            <person name="Fedorova E."/>
            <person name="Kohlen W."/>
            <person name="Bisseling T."/>
            <person name="Smit S."/>
            <person name="Geurts R."/>
        </authorList>
    </citation>
    <scope>NUCLEOTIDE SEQUENCE [LARGE SCALE GENOMIC DNA]</scope>
    <source>
        <strain evidence="2">cv. RG33-2</strain>
    </source>
</reference>
<dbReference type="InParanoid" id="A0A2P5G2A7"/>
<dbReference type="AlphaFoldDB" id="A0A2P5G2A7"/>
<keyword evidence="2" id="KW-1185">Reference proteome</keyword>
<gene>
    <name evidence="1" type="ORF">TorRG33x02_004550</name>
</gene>
<protein>
    <submittedName>
        <fullName evidence="1">Uncharacterized protein</fullName>
    </submittedName>
</protein>
<organism evidence="1 2">
    <name type="scientific">Trema orientale</name>
    <name type="common">Charcoal tree</name>
    <name type="synonym">Celtis orientalis</name>
    <dbReference type="NCBI Taxonomy" id="63057"/>
    <lineage>
        <taxon>Eukaryota</taxon>
        <taxon>Viridiplantae</taxon>
        <taxon>Streptophyta</taxon>
        <taxon>Embryophyta</taxon>
        <taxon>Tracheophyta</taxon>
        <taxon>Spermatophyta</taxon>
        <taxon>Magnoliopsida</taxon>
        <taxon>eudicotyledons</taxon>
        <taxon>Gunneridae</taxon>
        <taxon>Pentapetalae</taxon>
        <taxon>rosids</taxon>
        <taxon>fabids</taxon>
        <taxon>Rosales</taxon>
        <taxon>Cannabaceae</taxon>
        <taxon>Trema</taxon>
    </lineage>
</organism>
<dbReference type="OrthoDB" id="10391206at2759"/>
<accession>A0A2P5G2A7</accession>
<sequence length="59" mass="6278">MFLITQSTDPNKQSSAQLGAEWDVKSGSSLNLSPANQPPVLFNSPTECNLLPFAGANWG</sequence>